<feature type="region of interest" description="Disordered" evidence="7">
    <location>
        <begin position="469"/>
        <end position="514"/>
    </location>
</feature>
<protein>
    <submittedName>
        <fullName evidence="8">Uncharacterized protein</fullName>
    </submittedName>
</protein>
<dbReference type="InterPro" id="IPR044669">
    <property type="entry name" value="YneE/VCCN1/2-like"/>
</dbReference>
<keyword evidence="5" id="KW-0406">Ion transport</keyword>
<reference evidence="8 9" key="1">
    <citation type="journal article" date="2012" name="Genome Biol.">
        <title>Genome and low-iron response of an oceanic diatom adapted to chronic iron limitation.</title>
        <authorList>
            <person name="Lommer M."/>
            <person name="Specht M."/>
            <person name="Roy A.S."/>
            <person name="Kraemer L."/>
            <person name="Andreson R."/>
            <person name="Gutowska M.A."/>
            <person name="Wolf J."/>
            <person name="Bergner S.V."/>
            <person name="Schilhabel M.B."/>
            <person name="Klostermeier U.C."/>
            <person name="Beiko R.G."/>
            <person name="Rosenstiel P."/>
            <person name="Hippler M."/>
            <person name="Laroche J."/>
        </authorList>
    </citation>
    <scope>NUCLEOTIDE SEQUENCE [LARGE SCALE GENOMIC DNA]</scope>
    <source>
        <strain evidence="8 9">CCMP1005</strain>
    </source>
</reference>
<dbReference type="GO" id="GO:0005254">
    <property type="term" value="F:chloride channel activity"/>
    <property type="evidence" value="ECO:0007669"/>
    <property type="project" value="InterPro"/>
</dbReference>
<accession>K0R9Z4</accession>
<evidence type="ECO:0000256" key="5">
    <source>
        <dbReference type="ARBA" id="ARBA00023065"/>
    </source>
</evidence>
<sequence length="514" mass="55376">MSPMNSVRGSFDSIGSMGSGGSRSAAETPAVQALRRRRYTKSISSTSLTKSFQGGEGSERDGDRPTDTMHLLGTPRLDGGWGRVYQPKGSGRATGTYYNVNADRSFAGTGWPKDGRGFASTAGGRTPSLFLQELAHLSSLCCAVAVSTLRNDMDDVESPLDVYVPGQPFPVADPVHLPDDVKRMAYQHHSSYSRMFRYMLGIDQTKRSRTVYNAARPMLVVGGVSDAEVAFIQRARGPYAKTQLVWGWLSEFVVREHLAGGLGDVGPPIVSRIVQFLSDGMISYNLARKTMYVPFPFPHAQLSAFFVLAMTVAVPFLMDQYANETWLGVCLTFLTVTCLAGLHEVARELENPFRNAPNDIPLGTLLAFYNEALVTMFAGFHPDAYWEEDAEAKRREARIAAERRGGGRGGDDGRAGTGVALPDLGASSPSEPSPPERPGSAVPQSTLEDVDLKELREMVESQAGKIRELQSRVSAAGDGGGGVVPENGVSTTAAVASSEGRADDEEPERLPSVK</sequence>
<dbReference type="OrthoDB" id="41192at2759"/>
<dbReference type="Pfam" id="PF25539">
    <property type="entry name" value="Bestrophin_2"/>
    <property type="match status" value="1"/>
</dbReference>
<dbReference type="GO" id="GO:0016020">
    <property type="term" value="C:membrane"/>
    <property type="evidence" value="ECO:0007669"/>
    <property type="project" value="UniProtKB-SubCell"/>
</dbReference>
<feature type="compositionally biased region" description="Basic and acidic residues" evidence="7">
    <location>
        <begin position="57"/>
        <end position="67"/>
    </location>
</feature>
<comment type="subcellular location">
    <subcellularLocation>
        <location evidence="1">Membrane</location>
        <topology evidence="1">Multi-pass membrane protein</topology>
    </subcellularLocation>
</comment>
<name>K0R9Z4_THAOC</name>
<evidence type="ECO:0000256" key="4">
    <source>
        <dbReference type="ARBA" id="ARBA00022989"/>
    </source>
</evidence>
<feature type="compositionally biased region" description="Basic and acidic residues" evidence="7">
    <location>
        <begin position="401"/>
        <end position="414"/>
    </location>
</feature>
<evidence type="ECO:0000313" key="8">
    <source>
        <dbReference type="EMBL" id="EJK45756.1"/>
    </source>
</evidence>
<keyword evidence="2" id="KW-0813">Transport</keyword>
<dbReference type="PANTHER" id="PTHR33281">
    <property type="entry name" value="UPF0187 PROTEIN YNEE"/>
    <property type="match status" value="1"/>
</dbReference>
<keyword evidence="4" id="KW-1133">Transmembrane helix</keyword>
<feature type="region of interest" description="Disordered" evidence="7">
    <location>
        <begin position="401"/>
        <end position="447"/>
    </location>
</feature>
<comment type="caution">
    <text evidence="8">The sequence shown here is derived from an EMBL/GenBank/DDBJ whole genome shotgun (WGS) entry which is preliminary data.</text>
</comment>
<keyword evidence="9" id="KW-1185">Reference proteome</keyword>
<keyword evidence="3" id="KW-0812">Transmembrane</keyword>
<keyword evidence="6" id="KW-0472">Membrane</keyword>
<evidence type="ECO:0000256" key="6">
    <source>
        <dbReference type="ARBA" id="ARBA00023136"/>
    </source>
</evidence>
<dbReference type="EMBL" id="AGNL01048268">
    <property type="protein sequence ID" value="EJK45756.1"/>
    <property type="molecule type" value="Genomic_DNA"/>
</dbReference>
<dbReference type="AlphaFoldDB" id="K0R9Z4"/>
<dbReference type="Proteomes" id="UP000266841">
    <property type="component" value="Unassembled WGS sequence"/>
</dbReference>
<evidence type="ECO:0000256" key="3">
    <source>
        <dbReference type="ARBA" id="ARBA00022692"/>
    </source>
</evidence>
<proteinExistence type="predicted"/>
<organism evidence="8 9">
    <name type="scientific">Thalassiosira oceanica</name>
    <name type="common">Marine diatom</name>
    <dbReference type="NCBI Taxonomy" id="159749"/>
    <lineage>
        <taxon>Eukaryota</taxon>
        <taxon>Sar</taxon>
        <taxon>Stramenopiles</taxon>
        <taxon>Ochrophyta</taxon>
        <taxon>Bacillariophyta</taxon>
        <taxon>Coscinodiscophyceae</taxon>
        <taxon>Thalassiosirophycidae</taxon>
        <taxon>Thalassiosirales</taxon>
        <taxon>Thalassiosiraceae</taxon>
        <taxon>Thalassiosira</taxon>
    </lineage>
</organism>
<evidence type="ECO:0000313" key="9">
    <source>
        <dbReference type="Proteomes" id="UP000266841"/>
    </source>
</evidence>
<dbReference type="PANTHER" id="PTHR33281:SF20">
    <property type="match status" value="1"/>
</dbReference>
<evidence type="ECO:0000256" key="7">
    <source>
        <dbReference type="SAM" id="MobiDB-lite"/>
    </source>
</evidence>
<gene>
    <name evidence="8" type="ORF">THAOC_35611</name>
</gene>
<feature type="compositionally biased region" description="Low complexity" evidence="7">
    <location>
        <begin position="41"/>
        <end position="51"/>
    </location>
</feature>
<evidence type="ECO:0000256" key="2">
    <source>
        <dbReference type="ARBA" id="ARBA00022448"/>
    </source>
</evidence>
<feature type="region of interest" description="Disordered" evidence="7">
    <location>
        <begin position="1"/>
        <end position="75"/>
    </location>
</feature>
<dbReference type="eggNOG" id="ENOG502S7K9">
    <property type="taxonomic scope" value="Eukaryota"/>
</dbReference>
<evidence type="ECO:0000256" key="1">
    <source>
        <dbReference type="ARBA" id="ARBA00004141"/>
    </source>
</evidence>